<comment type="caution">
    <text evidence="2">The sequence shown here is derived from an EMBL/GenBank/DDBJ whole genome shotgun (WGS) entry which is preliminary data.</text>
</comment>
<keyword evidence="3" id="KW-1185">Reference proteome</keyword>
<sequence>MLTSDFHAMENRQFVDDGGAVHDLIPASVIATVPAAREAAERHGREVDFDFLDDTAVLRLLFHRSQDTSKAGVLGCLFALPLCVFVAGAWPFWDLVASSKPRPFQIGFIVADVLIVCGLLLAMYLLRRRSLLDVSNRNMRCRVRLYRKIVVIARNGGADVPLLYPHYGMYASSRKFFPGAPELPTPSLPEGNAPK</sequence>
<evidence type="ECO:0000313" key="3">
    <source>
        <dbReference type="Proteomes" id="UP001501637"/>
    </source>
</evidence>
<keyword evidence="1" id="KW-0472">Membrane</keyword>
<name>A0ABP6MGR0_9ACTN</name>
<feature type="transmembrane region" description="Helical" evidence="1">
    <location>
        <begin position="71"/>
        <end position="93"/>
    </location>
</feature>
<gene>
    <name evidence="2" type="ORF">GCM10010449_34550</name>
</gene>
<dbReference type="EMBL" id="BAAAUG010000056">
    <property type="protein sequence ID" value="GAA3108982.1"/>
    <property type="molecule type" value="Genomic_DNA"/>
</dbReference>
<keyword evidence="1" id="KW-1133">Transmembrane helix</keyword>
<reference evidence="3" key="1">
    <citation type="journal article" date="2019" name="Int. J. Syst. Evol. Microbiol.">
        <title>The Global Catalogue of Microorganisms (GCM) 10K type strain sequencing project: providing services to taxonomists for standard genome sequencing and annotation.</title>
        <authorList>
            <consortium name="The Broad Institute Genomics Platform"/>
            <consortium name="The Broad Institute Genome Sequencing Center for Infectious Disease"/>
            <person name="Wu L."/>
            <person name="Ma J."/>
        </authorList>
    </citation>
    <scope>NUCLEOTIDE SEQUENCE [LARGE SCALE GENOMIC DNA]</scope>
    <source>
        <strain evidence="3">JCM 9092</strain>
    </source>
</reference>
<protein>
    <recommendedName>
        <fullName evidence="4">Integral membrane protein</fullName>
    </recommendedName>
</protein>
<feature type="transmembrane region" description="Helical" evidence="1">
    <location>
        <begin position="105"/>
        <end position="126"/>
    </location>
</feature>
<evidence type="ECO:0008006" key="4">
    <source>
        <dbReference type="Google" id="ProtNLM"/>
    </source>
</evidence>
<keyword evidence="1" id="KW-0812">Transmembrane</keyword>
<organism evidence="2 3">
    <name type="scientific">Streptomyces rectiviolaceus</name>
    <dbReference type="NCBI Taxonomy" id="332591"/>
    <lineage>
        <taxon>Bacteria</taxon>
        <taxon>Bacillati</taxon>
        <taxon>Actinomycetota</taxon>
        <taxon>Actinomycetes</taxon>
        <taxon>Kitasatosporales</taxon>
        <taxon>Streptomycetaceae</taxon>
        <taxon>Streptomyces</taxon>
    </lineage>
</organism>
<evidence type="ECO:0000313" key="2">
    <source>
        <dbReference type="EMBL" id="GAA3108982.1"/>
    </source>
</evidence>
<dbReference type="Proteomes" id="UP001501637">
    <property type="component" value="Unassembled WGS sequence"/>
</dbReference>
<accession>A0ABP6MGR0</accession>
<evidence type="ECO:0000256" key="1">
    <source>
        <dbReference type="SAM" id="Phobius"/>
    </source>
</evidence>
<proteinExistence type="predicted"/>